<evidence type="ECO:0000259" key="5">
    <source>
        <dbReference type="Pfam" id="PF24827"/>
    </source>
</evidence>
<evidence type="ECO:0000256" key="3">
    <source>
        <dbReference type="ARBA" id="ARBA00022801"/>
    </source>
</evidence>
<comment type="cofactor">
    <cofactor evidence="1">
        <name>Zn(2+)</name>
        <dbReference type="ChEBI" id="CHEBI:29105"/>
    </cofactor>
</comment>
<keyword evidence="3" id="KW-0378">Hydrolase</keyword>
<evidence type="ECO:0000313" key="7">
    <source>
        <dbReference type="Proteomes" id="UP000035704"/>
    </source>
</evidence>
<dbReference type="SUPFAM" id="SSF53187">
    <property type="entry name" value="Zn-dependent exopeptidases"/>
    <property type="match status" value="1"/>
</dbReference>
<sequence>MSLLKVGSLSAEKGTKTQGFVTVMDTDTVIPVTLVNGCEEGKTVLITGGVHSCEYAGIQTAIELAKEIQPEDIKGRLIICHPLNKNGFEARRPSIVPEDGKNLNRVFPGNKNGTLADKIAYMQVNEFQNQADFYIDMHGGEAHEQLTPYVYYVGNSTEEAVEIARNAASVMDCKYMVRSGATTGAYNYCGLQGTPSILMERGCMGIWDREIVDLYKKDVHNILIHLGLMKGPMLQTQHKAKDLVDLIYLNSDVAGCWYPSVDAGDEVKEGQKLGEIRDYFSNLLAIYYAEYDGVVLYRASALWVDKDSNIFCYGKPE</sequence>
<feature type="domain" description="Succinylglutamate desuccinylase/Aspartoacylase catalytic" evidence="5">
    <location>
        <begin position="41"/>
        <end position="225"/>
    </location>
</feature>
<gene>
    <name evidence="6" type="ORF">CACET_c28910</name>
</gene>
<keyword evidence="4" id="KW-0862">Zinc</keyword>
<evidence type="ECO:0000256" key="4">
    <source>
        <dbReference type="ARBA" id="ARBA00022833"/>
    </source>
</evidence>
<evidence type="ECO:0000256" key="2">
    <source>
        <dbReference type="ARBA" id="ARBA00022723"/>
    </source>
</evidence>
<dbReference type="PANTHER" id="PTHR37326:SF1">
    <property type="entry name" value="BLL3975 PROTEIN"/>
    <property type="match status" value="1"/>
</dbReference>
<dbReference type="InterPro" id="IPR055438">
    <property type="entry name" value="AstE_AspA_cat"/>
</dbReference>
<proteinExistence type="predicted"/>
<dbReference type="Pfam" id="PF24827">
    <property type="entry name" value="AstE_AspA_cat"/>
    <property type="match status" value="1"/>
</dbReference>
<reference evidence="6 7" key="1">
    <citation type="submission" date="2014-10" db="EMBL/GenBank/DDBJ databases">
        <title>Genome sequence of Clostridium aceticum DSM 1496.</title>
        <authorList>
            <person name="Poehlein A."/>
            <person name="Schiel-Bengelsdorf B."/>
            <person name="Gottschalk G."/>
            <person name="Duerre P."/>
            <person name="Daniel R."/>
        </authorList>
    </citation>
    <scope>NUCLEOTIDE SEQUENCE [LARGE SCALE GENOMIC DNA]</scope>
    <source>
        <strain evidence="6 7">DSM 1496</strain>
    </source>
</reference>
<dbReference type="PIRSF" id="PIRSF039012">
    <property type="entry name" value="ASP"/>
    <property type="match status" value="1"/>
</dbReference>
<dbReference type="CDD" id="cd06254">
    <property type="entry name" value="M14_ASTE_ASPA-like"/>
    <property type="match status" value="1"/>
</dbReference>
<dbReference type="STRING" id="84022.CACET_c28910"/>
<dbReference type="PATRIC" id="fig|84022.5.peg.307"/>
<dbReference type="GO" id="GO:0046872">
    <property type="term" value="F:metal ion binding"/>
    <property type="evidence" value="ECO:0007669"/>
    <property type="project" value="UniProtKB-KW"/>
</dbReference>
<dbReference type="RefSeq" id="WP_044824880.1">
    <property type="nucleotide sequence ID" value="NZ_CP009687.1"/>
</dbReference>
<evidence type="ECO:0000313" key="6">
    <source>
        <dbReference type="EMBL" id="AKL96336.1"/>
    </source>
</evidence>
<accession>A0A0D8I9J4</accession>
<dbReference type="Gene3D" id="3.40.630.10">
    <property type="entry name" value="Zn peptidases"/>
    <property type="match status" value="1"/>
</dbReference>
<keyword evidence="2" id="KW-0479">Metal-binding</keyword>
<dbReference type="GO" id="GO:0016788">
    <property type="term" value="F:hydrolase activity, acting on ester bonds"/>
    <property type="evidence" value="ECO:0007669"/>
    <property type="project" value="InterPro"/>
</dbReference>
<evidence type="ECO:0000256" key="1">
    <source>
        <dbReference type="ARBA" id="ARBA00001947"/>
    </source>
</evidence>
<dbReference type="EMBL" id="CP009687">
    <property type="protein sequence ID" value="AKL96336.1"/>
    <property type="molecule type" value="Genomic_DNA"/>
</dbReference>
<dbReference type="OrthoDB" id="9782876at2"/>
<protein>
    <submittedName>
        <fullName evidence="6">Deacylase</fullName>
    </submittedName>
</protein>
<dbReference type="InterPro" id="IPR043795">
    <property type="entry name" value="N-alpha-Ac-DABA-like"/>
</dbReference>
<dbReference type="AlphaFoldDB" id="A0A0D8I9J4"/>
<dbReference type="GO" id="GO:0016811">
    <property type="term" value="F:hydrolase activity, acting on carbon-nitrogen (but not peptide) bonds, in linear amides"/>
    <property type="evidence" value="ECO:0007669"/>
    <property type="project" value="InterPro"/>
</dbReference>
<organism evidence="6 7">
    <name type="scientific">Clostridium aceticum</name>
    <dbReference type="NCBI Taxonomy" id="84022"/>
    <lineage>
        <taxon>Bacteria</taxon>
        <taxon>Bacillati</taxon>
        <taxon>Bacillota</taxon>
        <taxon>Clostridia</taxon>
        <taxon>Eubacteriales</taxon>
        <taxon>Clostridiaceae</taxon>
        <taxon>Clostridium</taxon>
    </lineage>
</organism>
<dbReference type="KEGG" id="cace:CACET_c28910"/>
<dbReference type="PANTHER" id="PTHR37326">
    <property type="entry name" value="BLL3975 PROTEIN"/>
    <property type="match status" value="1"/>
</dbReference>
<dbReference type="Proteomes" id="UP000035704">
    <property type="component" value="Chromosome"/>
</dbReference>
<name>A0A0D8I9J4_9CLOT</name>
<dbReference type="InterPro" id="IPR053138">
    <property type="entry name" value="N-alpha-Ac-DABA_deacetylase"/>
</dbReference>
<keyword evidence="7" id="KW-1185">Reference proteome</keyword>